<comment type="similarity">
    <text evidence="1">Belongs to the UDP-glycosyltransferase family.</text>
</comment>
<comment type="caution">
    <text evidence="2">The sequence shown here is derived from an EMBL/GenBank/DDBJ whole genome shotgun (WGS) entry which is preliminary data.</text>
</comment>
<dbReference type="EMBL" id="JACGWN010000002">
    <property type="protein sequence ID" value="KAL0459911.1"/>
    <property type="molecule type" value="Genomic_DNA"/>
</dbReference>
<dbReference type="SUPFAM" id="SSF53756">
    <property type="entry name" value="UDP-Glycosyltransferase/glycogen phosphorylase"/>
    <property type="match status" value="1"/>
</dbReference>
<accession>A0AAW2Y2J2</accession>
<dbReference type="PANTHER" id="PTHR48047:SF152">
    <property type="entry name" value="UDP-GLYCOSYLTRANSFERASE 87A1"/>
    <property type="match status" value="1"/>
</dbReference>
<dbReference type="AlphaFoldDB" id="A0AAW2Y2J2"/>
<reference evidence="2" key="2">
    <citation type="journal article" date="2024" name="Plant">
        <title>Genomic evolution and insights into agronomic trait innovations of Sesamum species.</title>
        <authorList>
            <person name="Miao H."/>
            <person name="Wang L."/>
            <person name="Qu L."/>
            <person name="Liu H."/>
            <person name="Sun Y."/>
            <person name="Le M."/>
            <person name="Wang Q."/>
            <person name="Wei S."/>
            <person name="Zheng Y."/>
            <person name="Lin W."/>
            <person name="Duan Y."/>
            <person name="Cao H."/>
            <person name="Xiong S."/>
            <person name="Wang X."/>
            <person name="Wei L."/>
            <person name="Li C."/>
            <person name="Ma Q."/>
            <person name="Ju M."/>
            <person name="Zhao R."/>
            <person name="Li G."/>
            <person name="Mu C."/>
            <person name="Tian Q."/>
            <person name="Mei H."/>
            <person name="Zhang T."/>
            <person name="Gao T."/>
            <person name="Zhang H."/>
        </authorList>
    </citation>
    <scope>NUCLEOTIDE SEQUENCE</scope>
    <source>
        <strain evidence="2">KEN1</strain>
    </source>
</reference>
<sequence>MSPAEKQPIPSCHVVAMPFPGRGHINPMLNLCKLVAESSGDIFITVVVTEEWLGFIGSMDKPPNISFAAIPNVVPSELVRSDDVYGFAMAVMTKMEEPFERFLDELRLPPPVFIIADGFLPWRLKLRVEGRSLWLICGQCRLPSTRCFTTLTF</sequence>
<evidence type="ECO:0000313" key="2">
    <source>
        <dbReference type="EMBL" id="KAL0459911.1"/>
    </source>
</evidence>
<proteinExistence type="inferred from homology"/>
<dbReference type="GO" id="GO:0035251">
    <property type="term" value="F:UDP-glucosyltransferase activity"/>
    <property type="evidence" value="ECO:0007669"/>
    <property type="project" value="TreeGrafter"/>
</dbReference>
<dbReference type="PANTHER" id="PTHR48047">
    <property type="entry name" value="GLYCOSYLTRANSFERASE"/>
    <property type="match status" value="1"/>
</dbReference>
<protein>
    <submittedName>
        <fullName evidence="2">UDP-glycosyltransferase 87A2</fullName>
    </submittedName>
</protein>
<gene>
    <name evidence="2" type="ORF">Slati_0618300</name>
</gene>
<dbReference type="Gene3D" id="3.40.50.2000">
    <property type="entry name" value="Glycogen Phosphorylase B"/>
    <property type="match status" value="1"/>
</dbReference>
<reference evidence="2" key="1">
    <citation type="submission" date="2020-06" db="EMBL/GenBank/DDBJ databases">
        <authorList>
            <person name="Li T."/>
            <person name="Hu X."/>
            <person name="Zhang T."/>
            <person name="Song X."/>
            <person name="Zhang H."/>
            <person name="Dai N."/>
            <person name="Sheng W."/>
            <person name="Hou X."/>
            <person name="Wei L."/>
        </authorList>
    </citation>
    <scope>NUCLEOTIDE SEQUENCE</scope>
    <source>
        <strain evidence="2">KEN1</strain>
        <tissue evidence="2">Leaf</tissue>
    </source>
</reference>
<name>A0AAW2Y2J2_9LAMI</name>
<evidence type="ECO:0000256" key="1">
    <source>
        <dbReference type="ARBA" id="ARBA00009995"/>
    </source>
</evidence>
<organism evidence="2">
    <name type="scientific">Sesamum latifolium</name>
    <dbReference type="NCBI Taxonomy" id="2727402"/>
    <lineage>
        <taxon>Eukaryota</taxon>
        <taxon>Viridiplantae</taxon>
        <taxon>Streptophyta</taxon>
        <taxon>Embryophyta</taxon>
        <taxon>Tracheophyta</taxon>
        <taxon>Spermatophyta</taxon>
        <taxon>Magnoliopsida</taxon>
        <taxon>eudicotyledons</taxon>
        <taxon>Gunneridae</taxon>
        <taxon>Pentapetalae</taxon>
        <taxon>asterids</taxon>
        <taxon>lamiids</taxon>
        <taxon>Lamiales</taxon>
        <taxon>Pedaliaceae</taxon>
        <taxon>Sesamum</taxon>
    </lineage>
</organism>